<dbReference type="CDD" id="cd07816">
    <property type="entry name" value="Bet_v1-like"/>
    <property type="match status" value="1"/>
</dbReference>
<dbReference type="GO" id="GO:0004864">
    <property type="term" value="F:protein phosphatase inhibitor activity"/>
    <property type="evidence" value="ECO:0000318"/>
    <property type="project" value="GO_Central"/>
</dbReference>
<comment type="similarity">
    <text evidence="1">Belongs to the BetVI family.</text>
</comment>
<dbReference type="GO" id="GO:0005634">
    <property type="term" value="C:nucleus"/>
    <property type="evidence" value="ECO:0000318"/>
    <property type="project" value="GO_Central"/>
</dbReference>
<name>A0A067DUT2_CITSI</name>
<keyword evidence="2" id="KW-0017">Alkaloid metabolism</keyword>
<dbReference type="Proteomes" id="UP000027120">
    <property type="component" value="Unassembled WGS sequence"/>
</dbReference>
<gene>
    <name evidence="4" type="ORF">CISIN_1g031651mg</name>
</gene>
<dbReference type="PANTHER" id="PTHR31213:SF19">
    <property type="entry name" value="BET V I_MAJOR LATEX PROTEIN DOMAIN-CONTAINING PROTEIN"/>
    <property type="match status" value="1"/>
</dbReference>
<keyword evidence="5" id="KW-1185">Reference proteome</keyword>
<organism evidence="4 5">
    <name type="scientific">Citrus sinensis</name>
    <name type="common">Sweet orange</name>
    <name type="synonym">Citrus aurantium var. sinensis</name>
    <dbReference type="NCBI Taxonomy" id="2711"/>
    <lineage>
        <taxon>Eukaryota</taxon>
        <taxon>Viridiplantae</taxon>
        <taxon>Streptophyta</taxon>
        <taxon>Embryophyta</taxon>
        <taxon>Tracheophyta</taxon>
        <taxon>Spermatophyta</taxon>
        <taxon>Magnoliopsida</taxon>
        <taxon>eudicotyledons</taxon>
        <taxon>Gunneridae</taxon>
        <taxon>Pentapetalae</taxon>
        <taxon>rosids</taxon>
        <taxon>malvids</taxon>
        <taxon>Sapindales</taxon>
        <taxon>Rutaceae</taxon>
        <taxon>Aurantioideae</taxon>
        <taxon>Citrus</taxon>
    </lineage>
</organism>
<dbReference type="Pfam" id="PF00407">
    <property type="entry name" value="Bet_v_1"/>
    <property type="match status" value="1"/>
</dbReference>
<dbReference type="GO" id="GO:0038023">
    <property type="term" value="F:signaling receptor activity"/>
    <property type="evidence" value="ECO:0000318"/>
    <property type="project" value="GO_Central"/>
</dbReference>
<dbReference type="SUPFAM" id="SSF55961">
    <property type="entry name" value="Bet v1-like"/>
    <property type="match status" value="1"/>
</dbReference>
<dbReference type="InterPro" id="IPR050279">
    <property type="entry name" value="Plant_def-hormone_signal"/>
</dbReference>
<reference evidence="4 5" key="1">
    <citation type="submission" date="2014-04" db="EMBL/GenBank/DDBJ databases">
        <authorList>
            <consortium name="International Citrus Genome Consortium"/>
            <person name="Gmitter F."/>
            <person name="Chen C."/>
            <person name="Farmerie W."/>
            <person name="Harkins T."/>
            <person name="Desany B."/>
            <person name="Mohiuddin M."/>
            <person name="Kodira C."/>
            <person name="Borodovsky M."/>
            <person name="Lomsadze A."/>
            <person name="Burns P."/>
            <person name="Jenkins J."/>
            <person name="Prochnik S."/>
            <person name="Shu S."/>
            <person name="Chapman J."/>
            <person name="Pitluck S."/>
            <person name="Schmutz J."/>
            <person name="Rokhsar D."/>
        </authorList>
    </citation>
    <scope>NUCLEOTIDE SEQUENCE</scope>
</reference>
<dbReference type="EMBL" id="KK785263">
    <property type="protein sequence ID" value="KDO45325.1"/>
    <property type="molecule type" value="Genomic_DNA"/>
</dbReference>
<dbReference type="InterPro" id="IPR023393">
    <property type="entry name" value="START-like_dom_sf"/>
</dbReference>
<evidence type="ECO:0000259" key="3">
    <source>
        <dbReference type="SMART" id="SM01037"/>
    </source>
</evidence>
<evidence type="ECO:0000256" key="2">
    <source>
        <dbReference type="ARBA" id="ARBA00022589"/>
    </source>
</evidence>
<accession>A0A067DUT2</accession>
<dbReference type="InterPro" id="IPR000916">
    <property type="entry name" value="Bet_v_I/MLP"/>
</dbReference>
<protein>
    <recommendedName>
        <fullName evidence="3">Bet v I/Major latex protein domain-containing protein</fullName>
    </recommendedName>
</protein>
<dbReference type="PANTHER" id="PTHR31213">
    <property type="entry name" value="OS08G0374000 PROTEIN-RELATED"/>
    <property type="match status" value="1"/>
</dbReference>
<evidence type="ECO:0000256" key="1">
    <source>
        <dbReference type="ARBA" id="ARBA00009744"/>
    </source>
</evidence>
<evidence type="ECO:0000313" key="4">
    <source>
        <dbReference type="EMBL" id="KDO45325.1"/>
    </source>
</evidence>
<dbReference type="GO" id="GO:0006952">
    <property type="term" value="P:defense response"/>
    <property type="evidence" value="ECO:0007669"/>
    <property type="project" value="InterPro"/>
</dbReference>
<dbReference type="SMR" id="A0A067DUT2"/>
<dbReference type="PaxDb" id="2711-XP_006480461.1"/>
<dbReference type="GO" id="GO:0009820">
    <property type="term" value="P:alkaloid metabolic process"/>
    <property type="evidence" value="ECO:0007669"/>
    <property type="project" value="UniProtKB-KW"/>
</dbReference>
<dbReference type="GO" id="GO:0010427">
    <property type="term" value="F:abscisic acid binding"/>
    <property type="evidence" value="ECO:0000318"/>
    <property type="project" value="GO_Central"/>
</dbReference>
<dbReference type="GO" id="GO:0005737">
    <property type="term" value="C:cytoplasm"/>
    <property type="evidence" value="ECO:0000318"/>
    <property type="project" value="GO_Central"/>
</dbReference>
<dbReference type="AlphaFoldDB" id="A0A067DUT2"/>
<dbReference type="KEGG" id="cit:102609489"/>
<proteinExistence type="inferred from homology"/>
<dbReference type="eggNOG" id="ENOG502S1E8">
    <property type="taxonomic scope" value="Eukaryota"/>
</dbReference>
<dbReference type="GO" id="GO:0009738">
    <property type="term" value="P:abscisic acid-activated signaling pathway"/>
    <property type="evidence" value="ECO:0000318"/>
    <property type="project" value="GO_Central"/>
</dbReference>
<dbReference type="OrthoDB" id="1879545at2759"/>
<dbReference type="SMART" id="SM01037">
    <property type="entry name" value="Bet_v_1"/>
    <property type="match status" value="1"/>
</dbReference>
<dbReference type="Gene3D" id="3.30.530.20">
    <property type="match status" value="1"/>
</dbReference>
<feature type="domain" description="Bet v I/Major latex protein" evidence="3">
    <location>
        <begin position="1"/>
        <end position="153"/>
    </location>
</feature>
<dbReference type="STRING" id="2711.A0A067DUT2"/>
<sequence>MKGQLSHELEVNVPAGQAWELYGTIKLVKLVEKEYDTVEEIEVVEGDGGVGTILHIKFKPGTPGFAGYKEKFIEIDNKKRVRVTDVVEGGYLDVGFTLFRVIFEIIEKGSDSCIIKSTIEYELREEAAANASFVSIDTVAKIAEISKNYLLNNRD</sequence>
<evidence type="ECO:0000313" key="5">
    <source>
        <dbReference type="Proteomes" id="UP000027120"/>
    </source>
</evidence>